<comment type="caution">
    <text evidence="2">The sequence shown here is derived from an EMBL/GenBank/DDBJ whole genome shotgun (WGS) entry which is preliminary data.</text>
</comment>
<dbReference type="EMBL" id="JBBCAQ010000020">
    <property type="protein sequence ID" value="KAK7592969.1"/>
    <property type="molecule type" value="Genomic_DNA"/>
</dbReference>
<dbReference type="AlphaFoldDB" id="A0AAN9TJW1"/>
<keyword evidence="3" id="KW-1185">Reference proteome</keyword>
<gene>
    <name evidence="2" type="ORF">V9T40_007721</name>
</gene>
<evidence type="ECO:0000313" key="3">
    <source>
        <dbReference type="Proteomes" id="UP001367676"/>
    </source>
</evidence>
<reference evidence="2 3" key="1">
    <citation type="submission" date="2024-03" db="EMBL/GenBank/DDBJ databases">
        <title>Adaptation during the transition from Ophiocordyceps entomopathogen to insect associate is accompanied by gene loss and intensified selection.</title>
        <authorList>
            <person name="Ward C.M."/>
            <person name="Onetto C.A."/>
            <person name="Borneman A.R."/>
        </authorList>
    </citation>
    <scope>NUCLEOTIDE SEQUENCE [LARGE SCALE GENOMIC DNA]</scope>
    <source>
        <strain evidence="2">AWRI1</strain>
        <tissue evidence="2">Single Adult Female</tissue>
    </source>
</reference>
<feature type="compositionally biased region" description="Basic residues" evidence="1">
    <location>
        <begin position="84"/>
        <end position="99"/>
    </location>
</feature>
<dbReference type="Proteomes" id="UP001367676">
    <property type="component" value="Unassembled WGS sequence"/>
</dbReference>
<proteinExistence type="predicted"/>
<feature type="region of interest" description="Disordered" evidence="1">
    <location>
        <begin position="25"/>
        <end position="107"/>
    </location>
</feature>
<evidence type="ECO:0000313" key="2">
    <source>
        <dbReference type="EMBL" id="KAK7592969.1"/>
    </source>
</evidence>
<accession>A0AAN9TJW1</accession>
<name>A0AAN9TJW1_9HEMI</name>
<evidence type="ECO:0000256" key="1">
    <source>
        <dbReference type="SAM" id="MobiDB-lite"/>
    </source>
</evidence>
<sequence length="168" mass="18722">MVYDKRGKSIIVLQFEIYLVIDQGQELPNSSPKASPKNKNLPKTNNENKQTPLKQTTVAPAPKKRAPASTLPGPAANANSSNVTKRKALSRLTYPHHPRLKNDIPRSEANGKASLMNVTSTKDADKETGKDFDFFSYHGFLPPGHDPWLYFCHSSYQHQPFYAVSADI</sequence>
<protein>
    <submittedName>
        <fullName evidence="2">Uncharacterized protein</fullName>
    </submittedName>
</protein>
<organism evidence="2 3">
    <name type="scientific">Parthenolecanium corni</name>
    <dbReference type="NCBI Taxonomy" id="536013"/>
    <lineage>
        <taxon>Eukaryota</taxon>
        <taxon>Metazoa</taxon>
        <taxon>Ecdysozoa</taxon>
        <taxon>Arthropoda</taxon>
        <taxon>Hexapoda</taxon>
        <taxon>Insecta</taxon>
        <taxon>Pterygota</taxon>
        <taxon>Neoptera</taxon>
        <taxon>Paraneoptera</taxon>
        <taxon>Hemiptera</taxon>
        <taxon>Sternorrhyncha</taxon>
        <taxon>Coccoidea</taxon>
        <taxon>Coccidae</taxon>
        <taxon>Parthenolecanium</taxon>
    </lineage>
</organism>
<feature type="compositionally biased region" description="Polar residues" evidence="1">
    <location>
        <begin position="26"/>
        <end position="58"/>
    </location>
</feature>